<gene>
    <name evidence="25" type="ORF">BDFB_006205</name>
</gene>
<evidence type="ECO:0000256" key="13">
    <source>
        <dbReference type="ARBA" id="ARBA00023273"/>
    </source>
</evidence>
<protein>
    <recommendedName>
        <fullName evidence="18">Lysosome-associated membrane glycoprotein 5</fullName>
    </recommendedName>
    <alternativeName>
        <fullName evidence="19">Lysosome-associated membrane protein 5</fullName>
    </alternativeName>
</protein>
<dbReference type="Gene3D" id="2.40.160.110">
    <property type="match status" value="1"/>
</dbReference>
<keyword evidence="14" id="KW-0968">Cytoplasmic vesicle</keyword>
<dbReference type="PROSITE" id="PS51407">
    <property type="entry name" value="LAMP_3"/>
    <property type="match status" value="1"/>
</dbReference>
<feature type="compositionally biased region" description="Low complexity" evidence="21">
    <location>
        <begin position="21"/>
        <end position="97"/>
    </location>
</feature>
<evidence type="ECO:0000256" key="20">
    <source>
        <dbReference type="PROSITE-ProRule" id="PRU00740"/>
    </source>
</evidence>
<keyword evidence="13" id="KW-0966">Cell projection</keyword>
<dbReference type="OrthoDB" id="6232933at2759"/>
<dbReference type="GO" id="GO:0005765">
    <property type="term" value="C:lysosomal membrane"/>
    <property type="evidence" value="ECO:0007669"/>
    <property type="project" value="TreeGrafter"/>
</dbReference>
<accession>A0A482VTV8</accession>
<keyword evidence="10" id="KW-0770">Synapse</keyword>
<evidence type="ECO:0000256" key="4">
    <source>
        <dbReference type="ARBA" id="ARBA00004279"/>
    </source>
</evidence>
<dbReference type="PANTHER" id="PTHR11506:SF35">
    <property type="entry name" value="LYSOSOME-ASSOCIATED MEMBRANE GLYCOPROTEIN 5"/>
    <property type="match status" value="1"/>
</dbReference>
<keyword evidence="9 22" id="KW-1133">Transmembrane helix</keyword>
<proteinExistence type="inferred from homology"/>
<evidence type="ECO:0000256" key="10">
    <source>
        <dbReference type="ARBA" id="ARBA00023018"/>
    </source>
</evidence>
<dbReference type="PANTHER" id="PTHR11506">
    <property type="entry name" value="LYSOSOME-ASSOCIATED MEMBRANE GLYCOPROTEIN"/>
    <property type="match status" value="1"/>
</dbReference>
<feature type="domain" description="Lysosome-associated membrane glycoprotein 2-like luminal" evidence="23">
    <location>
        <begin position="114"/>
        <end position="257"/>
    </location>
</feature>
<dbReference type="Pfam" id="PF01299">
    <property type="entry name" value="Lamp2-like_luminal"/>
    <property type="match status" value="1"/>
</dbReference>
<evidence type="ECO:0000256" key="7">
    <source>
        <dbReference type="ARBA" id="ARBA00022729"/>
    </source>
</evidence>
<dbReference type="CDD" id="cd12087">
    <property type="entry name" value="TM_EGFR-like"/>
    <property type="match status" value="1"/>
</dbReference>
<evidence type="ECO:0000256" key="8">
    <source>
        <dbReference type="ARBA" id="ARBA00022753"/>
    </source>
</evidence>
<evidence type="ECO:0000256" key="6">
    <source>
        <dbReference type="ARBA" id="ARBA00022692"/>
    </source>
</evidence>
<keyword evidence="6 20" id="KW-0812">Transmembrane</keyword>
<evidence type="ECO:0000256" key="3">
    <source>
        <dbReference type="ARBA" id="ARBA00004172"/>
    </source>
</evidence>
<evidence type="ECO:0000256" key="5">
    <source>
        <dbReference type="ARBA" id="ARBA00009644"/>
    </source>
</evidence>
<dbReference type="AlphaFoldDB" id="A0A482VTV8"/>
<evidence type="ECO:0000256" key="9">
    <source>
        <dbReference type="ARBA" id="ARBA00022989"/>
    </source>
</evidence>
<evidence type="ECO:0000256" key="22">
    <source>
        <dbReference type="SAM" id="Phobius"/>
    </source>
</evidence>
<dbReference type="InterPro" id="IPR048524">
    <property type="entry name" value="Lamp2-like_TM"/>
</dbReference>
<keyword evidence="8" id="KW-0967">Endosome</keyword>
<evidence type="ECO:0000259" key="23">
    <source>
        <dbReference type="Pfam" id="PF01299"/>
    </source>
</evidence>
<sequence length="313" mass="33296">MMSNNFADDKGAGLIPPGPPTLTQSPTTSTVAPSPTTNATTAKTTTSTTSPTTTTTTTKPTTSTKPTTPTTPTTTTTTKPTTATTKSTTTSPTTAKPTPSPTPVDPVPGRWTANYTNTNNTCLILKAAIQIDVPYQDGNTTKTYKINVPPNATAKGACENDDETITLIFDKSNTVSFTFKKTNDSKYDLDTIQVTVAVPGKNGTEVRVFEHVKKEFATPVSNSYKCTKEQILNLTAPLPETYVGQLLISHLQMQAFRNSSSTKFDEALDCAGSETPDVVPIAVGCALAALVIIVLIAYLIGRRRSQARGYLSM</sequence>
<dbReference type="Proteomes" id="UP000292052">
    <property type="component" value="Unassembled WGS sequence"/>
</dbReference>
<evidence type="ECO:0000256" key="19">
    <source>
        <dbReference type="ARBA" id="ARBA00076257"/>
    </source>
</evidence>
<evidence type="ECO:0000256" key="15">
    <source>
        <dbReference type="ARBA" id="ARBA00029428"/>
    </source>
</evidence>
<dbReference type="STRING" id="1661398.A0A482VTV8"/>
<dbReference type="GO" id="GO:0031902">
    <property type="term" value="C:late endosome membrane"/>
    <property type="evidence" value="ECO:0007669"/>
    <property type="project" value="TreeGrafter"/>
</dbReference>
<comment type="caution">
    <text evidence="20">Lacks conserved residue(s) required for the propagation of feature annotation.</text>
</comment>
<evidence type="ECO:0000256" key="17">
    <source>
        <dbReference type="ARBA" id="ARBA00060492"/>
    </source>
</evidence>
<feature type="domain" description="Lysosome-associated membrane glycoprotein 2-like transmembrane" evidence="24">
    <location>
        <begin position="279"/>
        <end position="310"/>
    </location>
</feature>
<dbReference type="InterPro" id="IPR048528">
    <property type="entry name" value="Lamp2-like_luminal"/>
</dbReference>
<dbReference type="PRINTS" id="PR00336">
    <property type="entry name" value="LYSASSOCTDMP"/>
</dbReference>
<evidence type="ECO:0000313" key="26">
    <source>
        <dbReference type="Proteomes" id="UP000292052"/>
    </source>
</evidence>
<keyword evidence="12" id="KW-0325">Glycoprotein</keyword>
<comment type="subcellular location">
    <subcellularLocation>
        <location evidence="4">Cell projection</location>
        <location evidence="4">Dendrite</location>
    </subcellularLocation>
    <subcellularLocation>
        <location evidence="17">Cell projection</location>
        <location evidence="17">Growth cone membrane</location>
        <topology evidence="17">Single-pass type I membrane protein</topology>
    </subcellularLocation>
    <subcellularLocation>
        <location evidence="15">Cytoplasmic vesicle</location>
        <location evidence="15">Secretory vesicle</location>
        <location evidence="15">Synaptic vesicle membrane</location>
        <topology evidence="15">Single-pass type I membrane protein</topology>
    </subcellularLocation>
    <subcellularLocation>
        <location evidence="2">Early endosome membrane</location>
        <topology evidence="2">Single-pass type I membrane protein</topology>
    </subcellularLocation>
    <subcellularLocation>
        <location evidence="1">Endoplasmic reticulum-Golgi intermediate compartment membrane</location>
        <topology evidence="1">Single-pass type I membrane protein</topology>
    </subcellularLocation>
    <subcellularLocation>
        <location evidence="20">Membrane</location>
        <topology evidence="20">Single-pass type I membrane protein</topology>
    </subcellularLocation>
    <subcellularLocation>
        <location evidence="3">Recycling endosome</location>
    </subcellularLocation>
</comment>
<evidence type="ECO:0000256" key="12">
    <source>
        <dbReference type="ARBA" id="ARBA00023180"/>
    </source>
</evidence>
<evidence type="ECO:0000256" key="16">
    <source>
        <dbReference type="ARBA" id="ARBA00053950"/>
    </source>
</evidence>
<keyword evidence="11 20" id="KW-0472">Membrane</keyword>
<feature type="region of interest" description="Disordered" evidence="21">
    <location>
        <begin position="1"/>
        <end position="112"/>
    </location>
</feature>
<keyword evidence="26" id="KW-1185">Reference proteome</keyword>
<keyword evidence="7" id="KW-0732">Signal</keyword>
<reference evidence="25 26" key="1">
    <citation type="submission" date="2017-03" db="EMBL/GenBank/DDBJ databases">
        <title>Genome of the blue death feigning beetle - Asbolus verrucosus.</title>
        <authorList>
            <person name="Rider S.D."/>
        </authorList>
    </citation>
    <scope>NUCLEOTIDE SEQUENCE [LARGE SCALE GENOMIC DNA]</scope>
    <source>
        <strain evidence="25">Butters</strain>
        <tissue evidence="25">Head and leg muscle</tissue>
    </source>
</reference>
<feature type="transmembrane region" description="Helical" evidence="22">
    <location>
        <begin position="278"/>
        <end position="300"/>
    </location>
</feature>
<dbReference type="InterPro" id="IPR002000">
    <property type="entry name" value="Lysosome-assoc_membr_glycop"/>
</dbReference>
<dbReference type="EMBL" id="QDEB01067595">
    <property type="protein sequence ID" value="RZC35818.1"/>
    <property type="molecule type" value="Genomic_DNA"/>
</dbReference>
<dbReference type="Pfam" id="PF21222">
    <property type="entry name" value="Lamp2_2nd"/>
    <property type="match status" value="1"/>
</dbReference>
<evidence type="ECO:0000313" key="25">
    <source>
        <dbReference type="EMBL" id="RZC35818.1"/>
    </source>
</evidence>
<evidence type="ECO:0000256" key="2">
    <source>
        <dbReference type="ARBA" id="ARBA00004158"/>
    </source>
</evidence>
<dbReference type="GO" id="GO:0005886">
    <property type="term" value="C:plasma membrane"/>
    <property type="evidence" value="ECO:0007669"/>
    <property type="project" value="UniProtKB-SubCell"/>
</dbReference>
<comment type="caution">
    <text evidence="25">The sequence shown here is derived from an EMBL/GenBank/DDBJ whole genome shotgun (WGS) entry which is preliminary data.</text>
</comment>
<comment type="function">
    <text evidence="16">Plays a role in short-term synaptic plasticity in a subset of GABAergic neurons in the brain.</text>
</comment>
<evidence type="ECO:0000256" key="18">
    <source>
        <dbReference type="ARBA" id="ARBA00074379"/>
    </source>
</evidence>
<evidence type="ECO:0000256" key="21">
    <source>
        <dbReference type="SAM" id="MobiDB-lite"/>
    </source>
</evidence>
<comment type="similarity">
    <text evidence="5 20">Belongs to the LAMP family.</text>
</comment>
<organism evidence="25 26">
    <name type="scientific">Asbolus verrucosus</name>
    <name type="common">Desert ironclad beetle</name>
    <dbReference type="NCBI Taxonomy" id="1661398"/>
    <lineage>
        <taxon>Eukaryota</taxon>
        <taxon>Metazoa</taxon>
        <taxon>Ecdysozoa</taxon>
        <taxon>Arthropoda</taxon>
        <taxon>Hexapoda</taxon>
        <taxon>Insecta</taxon>
        <taxon>Pterygota</taxon>
        <taxon>Neoptera</taxon>
        <taxon>Endopterygota</taxon>
        <taxon>Coleoptera</taxon>
        <taxon>Polyphaga</taxon>
        <taxon>Cucujiformia</taxon>
        <taxon>Tenebrionidae</taxon>
        <taxon>Pimeliinae</taxon>
        <taxon>Asbolus</taxon>
    </lineage>
</organism>
<dbReference type="GO" id="GO:0072594">
    <property type="term" value="P:establishment of protein localization to organelle"/>
    <property type="evidence" value="ECO:0007669"/>
    <property type="project" value="TreeGrafter"/>
</dbReference>
<evidence type="ECO:0000256" key="14">
    <source>
        <dbReference type="ARBA" id="ARBA00023329"/>
    </source>
</evidence>
<evidence type="ECO:0000256" key="11">
    <source>
        <dbReference type="ARBA" id="ARBA00023136"/>
    </source>
</evidence>
<name>A0A482VTV8_ASBVE</name>
<evidence type="ECO:0000256" key="1">
    <source>
        <dbReference type="ARBA" id="ARBA00004151"/>
    </source>
</evidence>
<evidence type="ECO:0000259" key="24">
    <source>
        <dbReference type="Pfam" id="PF21222"/>
    </source>
</evidence>